<proteinExistence type="inferred from homology"/>
<dbReference type="Proteomes" id="UP000648075">
    <property type="component" value="Unassembled WGS sequence"/>
</dbReference>
<keyword evidence="3 11" id="KW-1134">Transmembrane beta strand</keyword>
<dbReference type="InterPro" id="IPR000531">
    <property type="entry name" value="Beta-barrel_TonB"/>
</dbReference>
<sequence>MDVGATLNVLSAENLTKQRVFKGEDLAIAVPSLTFARSAYNTPIFSLRGIGFNSTALGVYPAVSFYLDEAPLAFPVLAANQTFDLQRLEVLKGPQGTLFGQNSTGGAINMIANKPTDQLEVGGSISYGRFNMFEASGHISGPISDTLRGRFAFMTHTMDPWQISYTRPDDRNGREAYYTGRAIFDWEPSDKLKATLTLAANKDNSQPLALALVATNYAYPTLLGTDLGNPVLTQPLIPGGNPRLADWGGPVGPSDNPFIQQATPTRLYAHRNQQQGSLRLEFRPTDGLLMTSLSSYARFRQHMGASRSGSAIQNEDQTRMDGRIDSFAQEVRLENTDNPGLHWVVGVNYENSKINEDQLQSYANNTSAINSGIFQNGIKVHNAIENIAAFANVEVEITPGLTAKAGARYTDSKIKNTACGTDAGDGNIANIFNFLGDLFNDNFNPDGSRKNPDLFTYIQPGDCFTHNYDLIPGEVFHDTLKQHNTSWRVGLDYKVTDDVLLYGNVSKGYKAGSYPTASPASYVGLQPVTQESVLAYEVGAKSELLERHLIVNAAGFIYEYRDKQVQGSIADPVWGLLPQLRNIPKSRVKGAEIDVTAVPFRGLTLTGSATYLKSEITKVSPLEYDVVGNQGTILGSELPLTPEWSYALGGEYTFDVGSVRPFIGANWRWVKGNDASLGGSNTIVPPNAPELPQDRALPGLVHPFVIGSYGLLSGRVGVNGPEDKWSVSVWCDNCTNKYYWLNVTVAQDNISRGIGRPATYGVTASFKY</sequence>
<dbReference type="Gene3D" id="2.40.170.20">
    <property type="entry name" value="TonB-dependent receptor, beta-barrel domain"/>
    <property type="match status" value="1"/>
</dbReference>
<keyword evidence="10 11" id="KW-0998">Cell outer membrane</keyword>
<dbReference type="PROSITE" id="PS52016">
    <property type="entry name" value="TONB_DEPENDENT_REC_3"/>
    <property type="match status" value="1"/>
</dbReference>
<evidence type="ECO:0000256" key="6">
    <source>
        <dbReference type="ARBA" id="ARBA00023004"/>
    </source>
</evidence>
<evidence type="ECO:0000256" key="8">
    <source>
        <dbReference type="ARBA" id="ARBA00023077"/>
    </source>
</evidence>
<dbReference type="SUPFAM" id="SSF56935">
    <property type="entry name" value="Porins"/>
    <property type="match status" value="1"/>
</dbReference>
<keyword evidence="8 12" id="KW-0798">TonB box</keyword>
<evidence type="ECO:0000256" key="7">
    <source>
        <dbReference type="ARBA" id="ARBA00023065"/>
    </source>
</evidence>
<keyword evidence="4" id="KW-0410">Iron transport</keyword>
<keyword evidence="16" id="KW-1185">Reference proteome</keyword>
<dbReference type="PANTHER" id="PTHR32552:SF81">
    <property type="entry name" value="TONB-DEPENDENT OUTER MEMBRANE RECEPTOR"/>
    <property type="match status" value="1"/>
</dbReference>
<feature type="domain" description="TonB-dependent receptor plug" evidence="14">
    <location>
        <begin position="2"/>
        <end position="107"/>
    </location>
</feature>
<dbReference type="InterPro" id="IPR012910">
    <property type="entry name" value="Plug_dom"/>
</dbReference>
<evidence type="ECO:0000256" key="3">
    <source>
        <dbReference type="ARBA" id="ARBA00022452"/>
    </source>
</evidence>
<comment type="caution">
    <text evidence="15">The sequence shown here is derived from an EMBL/GenBank/DDBJ whole genome shotgun (WGS) entry which is preliminary data.</text>
</comment>
<dbReference type="PANTHER" id="PTHR32552">
    <property type="entry name" value="FERRICHROME IRON RECEPTOR-RELATED"/>
    <property type="match status" value="1"/>
</dbReference>
<evidence type="ECO:0000256" key="11">
    <source>
        <dbReference type="PROSITE-ProRule" id="PRU01360"/>
    </source>
</evidence>
<dbReference type="GO" id="GO:0009279">
    <property type="term" value="C:cell outer membrane"/>
    <property type="evidence" value="ECO:0007669"/>
    <property type="project" value="UniProtKB-SubCell"/>
</dbReference>
<evidence type="ECO:0000259" key="13">
    <source>
        <dbReference type="Pfam" id="PF00593"/>
    </source>
</evidence>
<dbReference type="Pfam" id="PF00593">
    <property type="entry name" value="TonB_dep_Rec_b-barrel"/>
    <property type="match status" value="1"/>
</dbReference>
<reference evidence="15" key="2">
    <citation type="submission" date="2020-09" db="EMBL/GenBank/DDBJ databases">
        <authorList>
            <person name="Sun Q."/>
            <person name="Kim S."/>
        </authorList>
    </citation>
    <scope>NUCLEOTIDE SEQUENCE</scope>
    <source>
        <strain evidence="15">KCTC 32255</strain>
    </source>
</reference>
<keyword evidence="6" id="KW-0408">Iron</keyword>
<keyword evidence="5 11" id="KW-0812">Transmembrane</keyword>
<keyword evidence="2 11" id="KW-0813">Transport</keyword>
<gene>
    <name evidence="15" type="primary">fyuA</name>
    <name evidence="15" type="ORF">GCM10011614_14830</name>
</gene>
<dbReference type="InterPro" id="IPR039426">
    <property type="entry name" value="TonB-dep_rcpt-like"/>
</dbReference>
<evidence type="ECO:0000256" key="4">
    <source>
        <dbReference type="ARBA" id="ARBA00022496"/>
    </source>
</evidence>
<evidence type="ECO:0000256" key="12">
    <source>
        <dbReference type="RuleBase" id="RU003357"/>
    </source>
</evidence>
<dbReference type="Pfam" id="PF07715">
    <property type="entry name" value="Plug"/>
    <property type="match status" value="1"/>
</dbReference>
<evidence type="ECO:0000256" key="5">
    <source>
        <dbReference type="ARBA" id="ARBA00022692"/>
    </source>
</evidence>
<dbReference type="GO" id="GO:0006826">
    <property type="term" value="P:iron ion transport"/>
    <property type="evidence" value="ECO:0007669"/>
    <property type="project" value="UniProtKB-KW"/>
</dbReference>
<evidence type="ECO:0000256" key="1">
    <source>
        <dbReference type="ARBA" id="ARBA00004571"/>
    </source>
</evidence>
<keyword evidence="9 11" id="KW-0472">Membrane</keyword>
<feature type="domain" description="TonB-dependent receptor-like beta-barrel" evidence="13">
    <location>
        <begin position="226"/>
        <end position="733"/>
    </location>
</feature>
<keyword evidence="15" id="KW-0675">Receptor</keyword>
<dbReference type="EMBL" id="BMZA01000003">
    <property type="protein sequence ID" value="GGZ00783.1"/>
    <property type="molecule type" value="Genomic_DNA"/>
</dbReference>
<accession>A0A918UEI9</accession>
<protein>
    <submittedName>
        <fullName evidence="15">TonB-dependent receptor</fullName>
    </submittedName>
</protein>
<reference evidence="15" key="1">
    <citation type="journal article" date="2014" name="Int. J. Syst. Evol. Microbiol.">
        <title>Complete genome sequence of Corynebacterium casei LMG S-19264T (=DSM 44701T), isolated from a smear-ripened cheese.</title>
        <authorList>
            <consortium name="US DOE Joint Genome Institute (JGI-PGF)"/>
            <person name="Walter F."/>
            <person name="Albersmeier A."/>
            <person name="Kalinowski J."/>
            <person name="Ruckert C."/>
        </authorList>
    </citation>
    <scope>NUCLEOTIDE SEQUENCE</scope>
    <source>
        <strain evidence="15">KCTC 32255</strain>
    </source>
</reference>
<comment type="subcellular location">
    <subcellularLocation>
        <location evidence="1 11">Cell outer membrane</location>
        <topology evidence="1 11">Multi-pass membrane protein</topology>
    </subcellularLocation>
</comment>
<evidence type="ECO:0000313" key="16">
    <source>
        <dbReference type="Proteomes" id="UP000648075"/>
    </source>
</evidence>
<evidence type="ECO:0000256" key="9">
    <source>
        <dbReference type="ARBA" id="ARBA00023136"/>
    </source>
</evidence>
<keyword evidence="7" id="KW-0406">Ion transport</keyword>
<evidence type="ECO:0000256" key="10">
    <source>
        <dbReference type="ARBA" id="ARBA00023237"/>
    </source>
</evidence>
<evidence type="ECO:0000256" key="2">
    <source>
        <dbReference type="ARBA" id="ARBA00022448"/>
    </source>
</evidence>
<organism evidence="15 16">
    <name type="scientific">Novosphingobium colocasiae</name>
    <dbReference type="NCBI Taxonomy" id="1256513"/>
    <lineage>
        <taxon>Bacteria</taxon>
        <taxon>Pseudomonadati</taxon>
        <taxon>Pseudomonadota</taxon>
        <taxon>Alphaproteobacteria</taxon>
        <taxon>Sphingomonadales</taxon>
        <taxon>Sphingomonadaceae</taxon>
        <taxon>Novosphingobium</taxon>
    </lineage>
</organism>
<dbReference type="InterPro" id="IPR036942">
    <property type="entry name" value="Beta-barrel_TonB_sf"/>
</dbReference>
<comment type="similarity">
    <text evidence="11 12">Belongs to the TonB-dependent receptor family.</text>
</comment>
<name>A0A918UEI9_9SPHN</name>
<dbReference type="AlphaFoldDB" id="A0A918UEI9"/>
<evidence type="ECO:0000259" key="14">
    <source>
        <dbReference type="Pfam" id="PF07715"/>
    </source>
</evidence>
<evidence type="ECO:0000313" key="15">
    <source>
        <dbReference type="EMBL" id="GGZ00783.1"/>
    </source>
</evidence>